<dbReference type="RefSeq" id="WP_133235251.1">
    <property type="nucleotide sequence ID" value="NZ_SOZE01000015.1"/>
</dbReference>
<evidence type="ECO:0000256" key="1">
    <source>
        <dbReference type="SAM" id="Phobius"/>
    </source>
</evidence>
<name>A0A4Y8SDW2_9SPHI</name>
<sequence>MKPNIELRQSRNFGEIINDSILFVTQNWKPLFKAFFIFCGFFMAGNIIFSILMQLKIVAIHKNDLSDYRRSGLSFLGIEYWMVLLFSFLNIISIITTSLCYVALYKEKGNQPPNVAEIWVYFKYYFWRVTYSVFMLGILLMFAIFICFLPGLFFVTIAGSMIGGFVSLFCVLLPMAYFVTVLTLLFPIMIMENGGLWYSFGKCFRLIKSRWWNTFGVVFVTAIVVYATYLLVALPFGVASGGSIQFLAYNVTTYLIVIYSIVISLIQVLNVLPMVTAAITYFSYVEEKESLGLWERINALGEAAAATTNADETPDEY</sequence>
<feature type="transmembrane region" description="Helical" evidence="1">
    <location>
        <begin position="35"/>
        <end position="60"/>
    </location>
</feature>
<dbReference type="EMBL" id="SOZE01000015">
    <property type="protein sequence ID" value="TFF36566.1"/>
    <property type="molecule type" value="Genomic_DNA"/>
</dbReference>
<feature type="transmembrane region" description="Helical" evidence="1">
    <location>
        <begin position="165"/>
        <end position="190"/>
    </location>
</feature>
<keyword evidence="1" id="KW-1133">Transmembrane helix</keyword>
<evidence type="ECO:0000313" key="3">
    <source>
        <dbReference type="Proteomes" id="UP000297540"/>
    </source>
</evidence>
<protein>
    <recommendedName>
        <fullName evidence="4">Glycerophosphoryl diester phosphodiesterase membrane domain-containing protein</fullName>
    </recommendedName>
</protein>
<organism evidence="2 3">
    <name type="scientific">Mucilaginibacter psychrotolerans</name>
    <dbReference type="NCBI Taxonomy" id="1524096"/>
    <lineage>
        <taxon>Bacteria</taxon>
        <taxon>Pseudomonadati</taxon>
        <taxon>Bacteroidota</taxon>
        <taxon>Sphingobacteriia</taxon>
        <taxon>Sphingobacteriales</taxon>
        <taxon>Sphingobacteriaceae</taxon>
        <taxon>Mucilaginibacter</taxon>
    </lineage>
</organism>
<dbReference type="AlphaFoldDB" id="A0A4Y8SDW2"/>
<accession>A0A4Y8SDW2</accession>
<feature type="transmembrane region" description="Helical" evidence="1">
    <location>
        <begin position="80"/>
        <end position="104"/>
    </location>
</feature>
<feature type="transmembrane region" description="Helical" evidence="1">
    <location>
        <begin position="211"/>
        <end position="236"/>
    </location>
</feature>
<keyword evidence="3" id="KW-1185">Reference proteome</keyword>
<keyword evidence="1" id="KW-0812">Transmembrane</keyword>
<evidence type="ECO:0000313" key="2">
    <source>
        <dbReference type="EMBL" id="TFF36566.1"/>
    </source>
</evidence>
<keyword evidence="1" id="KW-0472">Membrane</keyword>
<proteinExistence type="predicted"/>
<gene>
    <name evidence="2" type="ORF">E2R66_15545</name>
</gene>
<reference evidence="2 3" key="1">
    <citation type="journal article" date="2017" name="Int. J. Syst. Evol. Microbiol.">
        <title>Mucilaginibacterpsychrotolerans sp. nov., isolated from peatlands.</title>
        <authorList>
            <person name="Deng Y."/>
            <person name="Shen L."/>
            <person name="Xu B."/>
            <person name="Liu Y."/>
            <person name="Gu Z."/>
            <person name="Liu H."/>
            <person name="Zhou Y."/>
        </authorList>
    </citation>
    <scope>NUCLEOTIDE SEQUENCE [LARGE SCALE GENOMIC DNA]</scope>
    <source>
        <strain evidence="2 3">NH7-4</strain>
    </source>
</reference>
<dbReference type="OrthoDB" id="1049480at2"/>
<feature type="transmembrane region" description="Helical" evidence="1">
    <location>
        <begin position="256"/>
        <end position="282"/>
    </location>
</feature>
<feature type="transmembrane region" description="Helical" evidence="1">
    <location>
        <begin position="125"/>
        <end position="153"/>
    </location>
</feature>
<evidence type="ECO:0008006" key="4">
    <source>
        <dbReference type="Google" id="ProtNLM"/>
    </source>
</evidence>
<dbReference type="Proteomes" id="UP000297540">
    <property type="component" value="Unassembled WGS sequence"/>
</dbReference>
<comment type="caution">
    <text evidence="2">The sequence shown here is derived from an EMBL/GenBank/DDBJ whole genome shotgun (WGS) entry which is preliminary data.</text>
</comment>